<sequence>MQQHCDMPAQGAIYPPSLFPAAVVHPMQAQSAYDEMHVHQHAGREHHHANGMVVGAAAVERDSCWMMKARGLRPDQVAHQQAHAFEGAAPAVVAHQQLALHGVMHPHRLHTGGDLAMSMADAEEAPRAHHGPTHAERTLDKWEHLLRTKPDDPMAFYWREMIQWCKVRGSDTQGGGSRRRASSARHPPPAQGLRRASRSSTASSRGSDATTARQRPTQARGPDARARGGCAPPHSLPCLAAVSLLPCDRRAEMGAGGVGGAWSRVQTGPAVAPRCRPLLIVWWCKNMR</sequence>
<accession>A0A7S0V206</accession>
<feature type="region of interest" description="Disordered" evidence="1">
    <location>
        <begin position="169"/>
        <end position="230"/>
    </location>
</feature>
<organism evidence="2">
    <name type="scientific">Hemiselmis tepida</name>
    <dbReference type="NCBI Taxonomy" id="464990"/>
    <lineage>
        <taxon>Eukaryota</taxon>
        <taxon>Cryptophyceae</taxon>
        <taxon>Cryptomonadales</taxon>
        <taxon>Hemiselmidaceae</taxon>
        <taxon>Hemiselmis</taxon>
    </lineage>
</organism>
<evidence type="ECO:0000256" key="1">
    <source>
        <dbReference type="SAM" id="MobiDB-lite"/>
    </source>
</evidence>
<name>A0A7S0V206_9CRYP</name>
<dbReference type="EMBL" id="HBFN01001560">
    <property type="protein sequence ID" value="CAD8777985.1"/>
    <property type="molecule type" value="Transcribed_RNA"/>
</dbReference>
<reference evidence="2" key="1">
    <citation type="submission" date="2021-01" db="EMBL/GenBank/DDBJ databases">
        <authorList>
            <person name="Corre E."/>
            <person name="Pelletier E."/>
            <person name="Niang G."/>
            <person name="Scheremetjew M."/>
            <person name="Finn R."/>
            <person name="Kale V."/>
            <person name="Holt S."/>
            <person name="Cochrane G."/>
            <person name="Meng A."/>
            <person name="Brown T."/>
            <person name="Cohen L."/>
        </authorList>
    </citation>
    <scope>NUCLEOTIDE SEQUENCE</scope>
    <source>
        <strain evidence="2">CCMP443</strain>
    </source>
</reference>
<evidence type="ECO:0000313" key="2">
    <source>
        <dbReference type="EMBL" id="CAD8777985.1"/>
    </source>
</evidence>
<dbReference type="AlphaFoldDB" id="A0A7S0V206"/>
<protein>
    <submittedName>
        <fullName evidence="2">Uncharacterized protein</fullName>
    </submittedName>
</protein>
<proteinExistence type="predicted"/>
<gene>
    <name evidence="2" type="ORF">HTEP1355_LOCUS1002</name>
</gene>
<feature type="compositionally biased region" description="Low complexity" evidence="1">
    <location>
        <begin position="198"/>
        <end position="213"/>
    </location>
</feature>